<evidence type="ECO:0000256" key="1">
    <source>
        <dbReference type="SAM" id="MobiDB-lite"/>
    </source>
</evidence>
<proteinExistence type="predicted"/>
<sequence length="110" mass="11313">MDGLGAGLYIQGGGAASGLTQAVITGYVIGATRSVDKYTGTSAELKTQDSNALPPIVASLQGDAELENYADVLSADLLDAELEPATASDAAEDETTSLLELELIPTPTWR</sequence>
<dbReference type="Proteomes" id="UP000322245">
    <property type="component" value="Unassembled WGS sequence"/>
</dbReference>
<evidence type="ECO:0000313" key="3">
    <source>
        <dbReference type="Proteomes" id="UP000322245"/>
    </source>
</evidence>
<dbReference type="EMBL" id="NIDF01000008">
    <property type="protein sequence ID" value="TYJ57996.1"/>
    <property type="molecule type" value="Genomic_DNA"/>
</dbReference>
<feature type="region of interest" description="Disordered" evidence="1">
    <location>
        <begin position="85"/>
        <end position="110"/>
    </location>
</feature>
<protein>
    <submittedName>
        <fullName evidence="2">Uncharacterized protein</fullName>
    </submittedName>
</protein>
<comment type="caution">
    <text evidence="2">The sequence shown here is derived from an EMBL/GenBank/DDBJ whole genome shotgun (WGS) entry which is preliminary data.</text>
</comment>
<keyword evidence="3" id="KW-1185">Reference proteome</keyword>
<organism evidence="2 3">
    <name type="scientific">Cryptococcus floricola</name>
    <dbReference type="NCBI Taxonomy" id="2591691"/>
    <lineage>
        <taxon>Eukaryota</taxon>
        <taxon>Fungi</taxon>
        <taxon>Dikarya</taxon>
        <taxon>Basidiomycota</taxon>
        <taxon>Agaricomycotina</taxon>
        <taxon>Tremellomycetes</taxon>
        <taxon>Tremellales</taxon>
        <taxon>Cryptococcaceae</taxon>
        <taxon>Cryptococcus</taxon>
    </lineage>
</organism>
<name>A0A5D3B6S7_9TREE</name>
<feature type="compositionally biased region" description="Low complexity" evidence="1">
    <location>
        <begin position="96"/>
        <end position="110"/>
    </location>
</feature>
<reference evidence="2 3" key="1">
    <citation type="submission" date="2017-05" db="EMBL/GenBank/DDBJ databases">
        <title>The Genome Sequence of Tsuchiyaea wingfieldii DSM 27421.</title>
        <authorList>
            <person name="Cuomo C."/>
            <person name="Passer A."/>
            <person name="Billmyre B."/>
            <person name="Heitman J."/>
        </authorList>
    </citation>
    <scope>NUCLEOTIDE SEQUENCE [LARGE SCALE GENOMIC DNA]</scope>
    <source>
        <strain evidence="2 3">DSM 27421</strain>
    </source>
</reference>
<accession>A0A5D3B6S7</accession>
<dbReference type="AlphaFoldDB" id="A0A5D3B6S7"/>
<gene>
    <name evidence="2" type="ORF">B9479_001355</name>
</gene>
<evidence type="ECO:0000313" key="2">
    <source>
        <dbReference type="EMBL" id="TYJ57996.1"/>
    </source>
</evidence>